<feature type="region of interest" description="Disordered" evidence="1">
    <location>
        <begin position="1"/>
        <end position="20"/>
    </location>
</feature>
<dbReference type="PROSITE" id="PS50097">
    <property type="entry name" value="BTB"/>
    <property type="match status" value="1"/>
</dbReference>
<dbReference type="InterPro" id="IPR011333">
    <property type="entry name" value="SKP1/BTB/POZ_sf"/>
</dbReference>
<dbReference type="Gene3D" id="3.30.710.10">
    <property type="entry name" value="Potassium Channel Kv1.1, Chain A"/>
    <property type="match status" value="1"/>
</dbReference>
<accession>A0AAD5UYV8</accession>
<evidence type="ECO:0000313" key="4">
    <source>
        <dbReference type="Proteomes" id="UP001212997"/>
    </source>
</evidence>
<dbReference type="Proteomes" id="UP001212997">
    <property type="component" value="Unassembled WGS sequence"/>
</dbReference>
<dbReference type="InterPro" id="IPR000210">
    <property type="entry name" value="BTB/POZ_dom"/>
</dbReference>
<evidence type="ECO:0000256" key="1">
    <source>
        <dbReference type="SAM" id="MobiDB-lite"/>
    </source>
</evidence>
<reference evidence="3" key="1">
    <citation type="submission" date="2022-07" db="EMBL/GenBank/DDBJ databases">
        <title>Genome Sequence of Physisporinus lineatus.</title>
        <authorList>
            <person name="Buettner E."/>
        </authorList>
    </citation>
    <scope>NUCLEOTIDE SEQUENCE</scope>
    <source>
        <strain evidence="3">VT162</strain>
    </source>
</reference>
<dbReference type="AlphaFoldDB" id="A0AAD5UYV8"/>
<dbReference type="EMBL" id="JANAWD010000393">
    <property type="protein sequence ID" value="KAJ3480145.1"/>
    <property type="molecule type" value="Genomic_DNA"/>
</dbReference>
<feature type="region of interest" description="Disordered" evidence="1">
    <location>
        <begin position="341"/>
        <end position="368"/>
    </location>
</feature>
<proteinExistence type="predicted"/>
<feature type="compositionally biased region" description="Low complexity" evidence="1">
    <location>
        <begin position="46"/>
        <end position="61"/>
    </location>
</feature>
<feature type="region of interest" description="Disordered" evidence="1">
    <location>
        <begin position="25"/>
        <end position="82"/>
    </location>
</feature>
<sequence>MAGNPLLPRTAQDIDTPRTSITVLMREPVQPSAPLSTNPPGRVNDSTTSSSSTATFVSFPSEDGDFTTARLPPGSPKRGKIPCWSTFDTKEIPPPFTRHPDLWFTDGSVVLRAEETLFRVHMSQLSRHSAFFRDLFSLPQPASSDKLSNVDPSGVLSTVEGCPVLHLDDSAQDVANLLIALYDGPTFGNNDRNDFAVVSGILRLSTKYLVDALRAKSLAHLSIAWPSSLKCWDVREDRARMYELDTGQSRGLFYPSPIAVINLAREVNATSLLPPAFYDLSRYHYTQIFEPGEDDPLHPPPASSSTYKHHILSNLDTQKLCLGKEYSSHFITSLIQSMAAPSPSTSSHSHHSLHPTIASHRRRGSSKPGEVCISAAACRKDFSELVDLATQHYIFDREKGCSDPLYVAEELGQLKSAEFSECIACAKSLEGWASKERERIWKLIPTWFRLDV</sequence>
<evidence type="ECO:0000313" key="3">
    <source>
        <dbReference type="EMBL" id="KAJ3480145.1"/>
    </source>
</evidence>
<feature type="domain" description="BTB" evidence="2">
    <location>
        <begin position="107"/>
        <end position="184"/>
    </location>
</feature>
<protein>
    <recommendedName>
        <fullName evidence="2">BTB domain-containing protein</fullName>
    </recommendedName>
</protein>
<dbReference type="CDD" id="cd18186">
    <property type="entry name" value="BTB_POZ_ZBTB_KLHL-like"/>
    <property type="match status" value="1"/>
</dbReference>
<comment type="caution">
    <text evidence="3">The sequence shown here is derived from an EMBL/GenBank/DDBJ whole genome shotgun (WGS) entry which is preliminary data.</text>
</comment>
<dbReference type="SMART" id="SM00225">
    <property type="entry name" value="BTB"/>
    <property type="match status" value="1"/>
</dbReference>
<name>A0AAD5UYV8_9APHY</name>
<feature type="compositionally biased region" description="Basic residues" evidence="1">
    <location>
        <begin position="348"/>
        <end position="365"/>
    </location>
</feature>
<gene>
    <name evidence="3" type="ORF">NLI96_g8562</name>
</gene>
<organism evidence="3 4">
    <name type="scientific">Meripilus lineatus</name>
    <dbReference type="NCBI Taxonomy" id="2056292"/>
    <lineage>
        <taxon>Eukaryota</taxon>
        <taxon>Fungi</taxon>
        <taxon>Dikarya</taxon>
        <taxon>Basidiomycota</taxon>
        <taxon>Agaricomycotina</taxon>
        <taxon>Agaricomycetes</taxon>
        <taxon>Polyporales</taxon>
        <taxon>Meripilaceae</taxon>
        <taxon>Meripilus</taxon>
    </lineage>
</organism>
<evidence type="ECO:0000259" key="2">
    <source>
        <dbReference type="PROSITE" id="PS50097"/>
    </source>
</evidence>
<keyword evidence="4" id="KW-1185">Reference proteome</keyword>